<keyword evidence="5" id="KW-0378">Hydrolase</keyword>
<dbReference type="EC" id="5.6.2.4" evidence="3"/>
<evidence type="ECO:0000313" key="6">
    <source>
        <dbReference type="Proteomes" id="UP000799428"/>
    </source>
</evidence>
<evidence type="ECO:0000256" key="1">
    <source>
        <dbReference type="ARBA" id="ARBA00005446"/>
    </source>
</evidence>
<evidence type="ECO:0000259" key="4">
    <source>
        <dbReference type="PROSITE" id="PS51194"/>
    </source>
</evidence>
<dbReference type="Pfam" id="PF00271">
    <property type="entry name" value="Helicase_C"/>
    <property type="match status" value="1"/>
</dbReference>
<protein>
    <recommendedName>
        <fullName evidence="3">DNA 3'-5' helicase</fullName>
        <ecNumber evidence="3">5.6.2.4</ecNumber>
    </recommendedName>
</protein>
<dbReference type="GO" id="GO:0000724">
    <property type="term" value="P:double-strand break repair via homologous recombination"/>
    <property type="evidence" value="ECO:0007669"/>
    <property type="project" value="TreeGrafter"/>
</dbReference>
<dbReference type="SUPFAM" id="SSF52540">
    <property type="entry name" value="P-loop containing nucleoside triphosphate hydrolases"/>
    <property type="match status" value="1"/>
</dbReference>
<comment type="similarity">
    <text evidence="1">Belongs to the helicase family. RecQ subfamily.</text>
</comment>
<accession>A0A6G1JQB1</accession>
<dbReference type="GO" id="GO:0016787">
    <property type="term" value="F:hydrolase activity"/>
    <property type="evidence" value="ECO:0007669"/>
    <property type="project" value="UniProtKB-KW"/>
</dbReference>
<evidence type="ECO:0000256" key="2">
    <source>
        <dbReference type="ARBA" id="ARBA00034617"/>
    </source>
</evidence>
<dbReference type="GO" id="GO:0005694">
    <property type="term" value="C:chromosome"/>
    <property type="evidence" value="ECO:0007669"/>
    <property type="project" value="TreeGrafter"/>
</dbReference>
<name>A0A6G1JQB1_9PLEO</name>
<organism evidence="5 6">
    <name type="scientific">Pleomassaria siparia CBS 279.74</name>
    <dbReference type="NCBI Taxonomy" id="1314801"/>
    <lineage>
        <taxon>Eukaryota</taxon>
        <taxon>Fungi</taxon>
        <taxon>Dikarya</taxon>
        <taxon>Ascomycota</taxon>
        <taxon>Pezizomycotina</taxon>
        <taxon>Dothideomycetes</taxon>
        <taxon>Pleosporomycetidae</taxon>
        <taxon>Pleosporales</taxon>
        <taxon>Pleomassariaceae</taxon>
        <taxon>Pleomassaria</taxon>
    </lineage>
</organism>
<dbReference type="GO" id="GO:0043138">
    <property type="term" value="F:3'-5' DNA helicase activity"/>
    <property type="evidence" value="ECO:0007669"/>
    <property type="project" value="UniProtKB-EC"/>
</dbReference>
<dbReference type="Gene3D" id="3.40.50.300">
    <property type="entry name" value="P-loop containing nucleotide triphosphate hydrolases"/>
    <property type="match status" value="1"/>
</dbReference>
<dbReference type="PANTHER" id="PTHR13710:SF154">
    <property type="entry name" value="RECQ HELICASE, PUTATIVE (AFU_ORTHOLOGUE AFUA_6G14720)-RELATED"/>
    <property type="match status" value="1"/>
</dbReference>
<dbReference type="SMART" id="SM00490">
    <property type="entry name" value="HELICc"/>
    <property type="match status" value="1"/>
</dbReference>
<dbReference type="GO" id="GO:0009378">
    <property type="term" value="F:four-way junction helicase activity"/>
    <property type="evidence" value="ECO:0007669"/>
    <property type="project" value="TreeGrafter"/>
</dbReference>
<reference evidence="5" key="1">
    <citation type="journal article" date="2020" name="Stud. Mycol.">
        <title>101 Dothideomycetes genomes: a test case for predicting lifestyles and emergence of pathogens.</title>
        <authorList>
            <person name="Haridas S."/>
            <person name="Albert R."/>
            <person name="Binder M."/>
            <person name="Bloem J."/>
            <person name="Labutti K."/>
            <person name="Salamov A."/>
            <person name="Andreopoulos B."/>
            <person name="Baker S."/>
            <person name="Barry K."/>
            <person name="Bills G."/>
            <person name="Bluhm B."/>
            <person name="Cannon C."/>
            <person name="Castanera R."/>
            <person name="Culley D."/>
            <person name="Daum C."/>
            <person name="Ezra D."/>
            <person name="Gonzalez J."/>
            <person name="Henrissat B."/>
            <person name="Kuo A."/>
            <person name="Liang C."/>
            <person name="Lipzen A."/>
            <person name="Lutzoni F."/>
            <person name="Magnuson J."/>
            <person name="Mondo S."/>
            <person name="Nolan M."/>
            <person name="Ohm R."/>
            <person name="Pangilinan J."/>
            <person name="Park H.-J."/>
            <person name="Ramirez L."/>
            <person name="Alfaro M."/>
            <person name="Sun H."/>
            <person name="Tritt A."/>
            <person name="Yoshinaga Y."/>
            <person name="Zwiers L.-H."/>
            <person name="Turgeon B."/>
            <person name="Goodwin S."/>
            <person name="Spatafora J."/>
            <person name="Crous P."/>
            <person name="Grigoriev I."/>
        </authorList>
    </citation>
    <scope>NUCLEOTIDE SEQUENCE</scope>
    <source>
        <strain evidence="5">CBS 279.74</strain>
    </source>
</reference>
<keyword evidence="6" id="KW-1185">Reference proteome</keyword>
<dbReference type="InterPro" id="IPR027417">
    <property type="entry name" value="P-loop_NTPase"/>
</dbReference>
<dbReference type="AlphaFoldDB" id="A0A6G1JQB1"/>
<feature type="non-terminal residue" evidence="5">
    <location>
        <position position="204"/>
    </location>
</feature>
<gene>
    <name evidence="5" type="ORF">K504DRAFT_394535</name>
</gene>
<dbReference type="OrthoDB" id="2608216at2759"/>
<evidence type="ECO:0000256" key="3">
    <source>
        <dbReference type="ARBA" id="ARBA00034808"/>
    </source>
</evidence>
<evidence type="ECO:0000313" key="5">
    <source>
        <dbReference type="EMBL" id="KAF2702367.1"/>
    </source>
</evidence>
<dbReference type="PROSITE" id="PS51194">
    <property type="entry name" value="HELICASE_CTER"/>
    <property type="match status" value="1"/>
</dbReference>
<feature type="domain" description="Helicase C-terminal" evidence="4">
    <location>
        <begin position="35"/>
        <end position="187"/>
    </location>
</feature>
<dbReference type="EMBL" id="MU005911">
    <property type="protein sequence ID" value="KAF2702367.1"/>
    <property type="molecule type" value="Genomic_DNA"/>
</dbReference>
<dbReference type="InterPro" id="IPR001650">
    <property type="entry name" value="Helicase_C-like"/>
</dbReference>
<comment type="catalytic activity">
    <reaction evidence="2">
        <text>Couples ATP hydrolysis with the unwinding of duplex DNA by translocating in the 3'-5' direction.</text>
        <dbReference type="EC" id="5.6.2.4"/>
    </reaction>
</comment>
<dbReference type="GO" id="GO:0005737">
    <property type="term" value="C:cytoplasm"/>
    <property type="evidence" value="ECO:0007669"/>
    <property type="project" value="TreeGrafter"/>
</dbReference>
<dbReference type="PANTHER" id="PTHR13710">
    <property type="entry name" value="DNA HELICASE RECQ FAMILY MEMBER"/>
    <property type="match status" value="1"/>
</dbReference>
<dbReference type="Proteomes" id="UP000799428">
    <property type="component" value="Unassembled WGS sequence"/>
</dbReference>
<proteinExistence type="inferred from homology"/>
<sequence length="204" mass="23266">MYRSPTTRSNIEYYVTEVPKEQARELLSHEGKAKYITHLLAQNQNQRAIVYLPYKADVIALAKSMGCFAMHSDTPDKEKVLAEYQMSTSSIMIATSCLSEGTHIPNVQTVVHMGAPESMIKYVQESGRGGRDVDRCRAVIVLAQGLPSHLSKQVHTTRARVQQYLQVDYHNKKCRRVAIDRYMDDNRVREHCLPHEAQCDICQQ</sequence>